<dbReference type="Gene3D" id="1.10.150.120">
    <property type="entry name" value="[2Fe-2S]-binding domain"/>
    <property type="match status" value="1"/>
</dbReference>
<dbReference type="Pfam" id="PF01799">
    <property type="entry name" value="Fer2_2"/>
    <property type="match status" value="1"/>
</dbReference>
<organism evidence="10 11">
    <name type="scientific">Cetobacterium ceti</name>
    <dbReference type="NCBI Taxonomy" id="180163"/>
    <lineage>
        <taxon>Bacteria</taxon>
        <taxon>Fusobacteriati</taxon>
        <taxon>Fusobacteriota</taxon>
        <taxon>Fusobacteriia</taxon>
        <taxon>Fusobacteriales</taxon>
        <taxon>Fusobacteriaceae</taxon>
        <taxon>Cetobacterium</taxon>
    </lineage>
</organism>
<gene>
    <name evidence="10" type="ORF">SAMN02745174_00411</name>
</gene>
<evidence type="ECO:0000256" key="8">
    <source>
        <dbReference type="ARBA" id="ARBA00034078"/>
    </source>
</evidence>
<keyword evidence="4" id="KW-0479">Metal-binding</keyword>
<dbReference type="InterPro" id="IPR006058">
    <property type="entry name" value="2Fe2S_fd_BS"/>
</dbReference>
<evidence type="ECO:0000256" key="3">
    <source>
        <dbReference type="ARBA" id="ARBA00022714"/>
    </source>
</evidence>
<dbReference type="InterPro" id="IPR025192">
    <property type="entry name" value="Succ_DH/fum_Rdtase_N"/>
</dbReference>
<reference evidence="10 11" key="1">
    <citation type="submission" date="2017-02" db="EMBL/GenBank/DDBJ databases">
        <authorList>
            <person name="Peterson S.W."/>
        </authorList>
    </citation>
    <scope>NUCLEOTIDE SEQUENCE [LARGE SCALE GENOMIC DNA]</scope>
    <source>
        <strain evidence="10 11">ATCC 700028</strain>
    </source>
</reference>
<evidence type="ECO:0000256" key="4">
    <source>
        <dbReference type="ARBA" id="ARBA00022723"/>
    </source>
</evidence>
<evidence type="ECO:0000256" key="5">
    <source>
        <dbReference type="ARBA" id="ARBA00023002"/>
    </source>
</evidence>
<feature type="domain" description="2Fe-2S ferredoxin-type" evidence="9">
    <location>
        <begin position="1"/>
        <end position="76"/>
    </location>
</feature>
<comment type="cofactor">
    <cofactor evidence="8">
        <name>[2Fe-2S] cluster</name>
        <dbReference type="ChEBI" id="CHEBI:190135"/>
    </cofactor>
</comment>
<evidence type="ECO:0000256" key="6">
    <source>
        <dbReference type="ARBA" id="ARBA00023004"/>
    </source>
</evidence>
<dbReference type="InterPro" id="IPR036010">
    <property type="entry name" value="2Fe-2S_ferredoxin-like_sf"/>
</dbReference>
<sequence length="156" mass="17296">MLLNCSINGIKRTLLIEPHEYLTETLRKAGFTSVKRGCDTGVCGLCTVLANGKPILSCSTLSIRCEGKFIETIEAYGEKAEKFSKFMGEEGADQCGFCSPGFTLTVIGMLKELENPTDNEILHYLNGTLCRCTGYASQLRAIKKFMESEKNNENRF</sequence>
<evidence type="ECO:0000313" key="10">
    <source>
        <dbReference type="EMBL" id="SJZ41369.1"/>
    </source>
</evidence>
<dbReference type="InterPro" id="IPR012675">
    <property type="entry name" value="Beta-grasp_dom_sf"/>
</dbReference>
<dbReference type="PROSITE" id="PS00197">
    <property type="entry name" value="2FE2S_FER_1"/>
    <property type="match status" value="1"/>
</dbReference>
<evidence type="ECO:0000313" key="11">
    <source>
        <dbReference type="Proteomes" id="UP000191153"/>
    </source>
</evidence>
<dbReference type="PANTHER" id="PTHR44379:SF8">
    <property type="entry name" value="XANTHINE DEHYDROGENASE IRON-SULFUR-BINDING SUBUNIT XDHC-RELATED"/>
    <property type="match status" value="1"/>
</dbReference>
<keyword evidence="3" id="KW-0001">2Fe-2S</keyword>
<evidence type="ECO:0000259" key="9">
    <source>
        <dbReference type="PROSITE" id="PS51085"/>
    </source>
</evidence>
<dbReference type="SUPFAM" id="SSF47741">
    <property type="entry name" value="CO dehydrogenase ISP C-domain like"/>
    <property type="match status" value="1"/>
</dbReference>
<dbReference type="GO" id="GO:0051537">
    <property type="term" value="F:2 iron, 2 sulfur cluster binding"/>
    <property type="evidence" value="ECO:0007669"/>
    <property type="project" value="UniProtKB-KW"/>
</dbReference>
<keyword evidence="5" id="KW-0560">Oxidoreductase</keyword>
<dbReference type="PANTHER" id="PTHR44379">
    <property type="entry name" value="OXIDOREDUCTASE WITH IRON-SULFUR SUBUNIT"/>
    <property type="match status" value="1"/>
</dbReference>
<protein>
    <submittedName>
        <fullName evidence="10">Carbon-monoxide dehydrogenase small subunit</fullName>
    </submittedName>
</protein>
<name>A0A1T4KG28_9FUSO</name>
<keyword evidence="7" id="KW-0411">Iron-sulfur</keyword>
<comment type="similarity">
    <text evidence="2">Belongs to the succinate dehydrogenase/fumarate reductase iron-sulfur protein family.</text>
</comment>
<dbReference type="CDD" id="cd00207">
    <property type="entry name" value="fer2"/>
    <property type="match status" value="1"/>
</dbReference>
<dbReference type="GO" id="GO:0009055">
    <property type="term" value="F:electron transfer activity"/>
    <property type="evidence" value="ECO:0007669"/>
    <property type="project" value="InterPro"/>
</dbReference>
<dbReference type="InterPro" id="IPR051452">
    <property type="entry name" value="Diverse_Oxidoreductases"/>
</dbReference>
<evidence type="ECO:0000256" key="1">
    <source>
        <dbReference type="ARBA" id="ARBA00001927"/>
    </source>
</evidence>
<proteinExistence type="inferred from homology"/>
<keyword evidence="11" id="KW-1185">Reference proteome</keyword>
<dbReference type="SUPFAM" id="SSF54292">
    <property type="entry name" value="2Fe-2S ferredoxin-like"/>
    <property type="match status" value="1"/>
</dbReference>
<accession>A0A1T4KG28</accession>
<evidence type="ECO:0000256" key="2">
    <source>
        <dbReference type="ARBA" id="ARBA00009433"/>
    </source>
</evidence>
<dbReference type="InterPro" id="IPR002888">
    <property type="entry name" value="2Fe-2S-bd"/>
</dbReference>
<dbReference type="Proteomes" id="UP000191153">
    <property type="component" value="Unassembled WGS sequence"/>
</dbReference>
<dbReference type="EMBL" id="FUWX01000005">
    <property type="protein sequence ID" value="SJZ41369.1"/>
    <property type="molecule type" value="Genomic_DNA"/>
</dbReference>
<dbReference type="InterPro" id="IPR036884">
    <property type="entry name" value="2Fe-2S-bd_dom_sf"/>
</dbReference>
<dbReference type="InterPro" id="IPR001041">
    <property type="entry name" value="2Fe-2S_ferredoxin-type"/>
</dbReference>
<dbReference type="GO" id="GO:0046872">
    <property type="term" value="F:metal ion binding"/>
    <property type="evidence" value="ECO:0007669"/>
    <property type="project" value="UniProtKB-KW"/>
</dbReference>
<dbReference type="Pfam" id="PF13085">
    <property type="entry name" value="Fer2_3"/>
    <property type="match status" value="1"/>
</dbReference>
<dbReference type="RefSeq" id="WP_078692956.1">
    <property type="nucleotide sequence ID" value="NZ_FUWX01000005.1"/>
</dbReference>
<dbReference type="AlphaFoldDB" id="A0A1T4KG28"/>
<dbReference type="Gene3D" id="3.10.20.30">
    <property type="match status" value="1"/>
</dbReference>
<keyword evidence="6" id="KW-0408">Iron</keyword>
<dbReference type="GO" id="GO:0016491">
    <property type="term" value="F:oxidoreductase activity"/>
    <property type="evidence" value="ECO:0007669"/>
    <property type="project" value="UniProtKB-KW"/>
</dbReference>
<dbReference type="OrthoDB" id="9796880at2"/>
<evidence type="ECO:0000256" key="7">
    <source>
        <dbReference type="ARBA" id="ARBA00023014"/>
    </source>
</evidence>
<dbReference type="PROSITE" id="PS51085">
    <property type="entry name" value="2FE2S_FER_2"/>
    <property type="match status" value="1"/>
</dbReference>
<comment type="cofactor">
    <cofactor evidence="1">
        <name>[3Fe-4S] cluster</name>
        <dbReference type="ChEBI" id="CHEBI:21137"/>
    </cofactor>
</comment>
<dbReference type="STRING" id="180163.SAMN02745174_00411"/>